<dbReference type="InterPro" id="IPR050809">
    <property type="entry name" value="UgpAE/MalFG_permease"/>
</dbReference>
<keyword evidence="2 7" id="KW-0813">Transport</keyword>
<keyword evidence="3" id="KW-1003">Cell membrane</keyword>
<feature type="transmembrane region" description="Helical" evidence="7">
    <location>
        <begin position="36"/>
        <end position="63"/>
    </location>
</feature>
<feature type="transmembrane region" description="Helical" evidence="7">
    <location>
        <begin position="289"/>
        <end position="313"/>
    </location>
</feature>
<evidence type="ECO:0000313" key="9">
    <source>
        <dbReference type="EMBL" id="MVQ36318.1"/>
    </source>
</evidence>
<dbReference type="PANTHER" id="PTHR43227:SF11">
    <property type="entry name" value="BLL4140 PROTEIN"/>
    <property type="match status" value="1"/>
</dbReference>
<evidence type="ECO:0000256" key="5">
    <source>
        <dbReference type="ARBA" id="ARBA00022989"/>
    </source>
</evidence>
<dbReference type="SUPFAM" id="SSF161098">
    <property type="entry name" value="MetI-like"/>
    <property type="match status" value="1"/>
</dbReference>
<evidence type="ECO:0000256" key="4">
    <source>
        <dbReference type="ARBA" id="ARBA00022692"/>
    </source>
</evidence>
<dbReference type="EMBL" id="WSEM01000016">
    <property type="protein sequence ID" value="MVQ36318.1"/>
    <property type="molecule type" value="Genomic_DNA"/>
</dbReference>
<dbReference type="Proteomes" id="UP000467637">
    <property type="component" value="Unassembled WGS sequence"/>
</dbReference>
<reference evidence="9 10" key="1">
    <citation type="submission" date="2019-12" db="EMBL/GenBank/DDBJ databases">
        <authorList>
            <person name="Huq M.A."/>
        </authorList>
    </citation>
    <scope>NUCLEOTIDE SEQUENCE [LARGE SCALE GENOMIC DNA]</scope>
    <source>
        <strain evidence="9 10">MAH-34</strain>
    </source>
</reference>
<feature type="transmembrane region" description="Helical" evidence="7">
    <location>
        <begin position="229"/>
        <end position="247"/>
    </location>
</feature>
<comment type="caution">
    <text evidence="9">The sequence shown here is derived from an EMBL/GenBank/DDBJ whole genome shotgun (WGS) entry which is preliminary data.</text>
</comment>
<evidence type="ECO:0000313" key="10">
    <source>
        <dbReference type="Proteomes" id="UP000467637"/>
    </source>
</evidence>
<organism evidence="9 10">
    <name type="scientific">Paenibacillus anseongense</name>
    <dbReference type="NCBI Taxonomy" id="2682845"/>
    <lineage>
        <taxon>Bacteria</taxon>
        <taxon>Bacillati</taxon>
        <taxon>Bacillota</taxon>
        <taxon>Bacilli</taxon>
        <taxon>Bacillales</taxon>
        <taxon>Paenibacillaceae</taxon>
        <taxon>Paenibacillus</taxon>
    </lineage>
</organism>
<dbReference type="Pfam" id="PF00528">
    <property type="entry name" value="BPD_transp_1"/>
    <property type="match status" value="1"/>
</dbReference>
<keyword evidence="5 7" id="KW-1133">Transmembrane helix</keyword>
<feature type="domain" description="ABC transmembrane type-1" evidence="8">
    <location>
        <begin position="96"/>
        <end position="308"/>
    </location>
</feature>
<comment type="subcellular location">
    <subcellularLocation>
        <location evidence="1 7">Cell membrane</location>
        <topology evidence="1 7">Multi-pass membrane protein</topology>
    </subcellularLocation>
</comment>
<keyword evidence="4 7" id="KW-0812">Transmembrane</keyword>
<comment type="similarity">
    <text evidence="7">Belongs to the binding-protein-dependent transport system permease family.</text>
</comment>
<dbReference type="InterPro" id="IPR000515">
    <property type="entry name" value="MetI-like"/>
</dbReference>
<feature type="transmembrane region" description="Helical" evidence="7">
    <location>
        <begin position="100"/>
        <end position="121"/>
    </location>
</feature>
<evidence type="ECO:0000256" key="6">
    <source>
        <dbReference type="ARBA" id="ARBA00023136"/>
    </source>
</evidence>
<dbReference type="PANTHER" id="PTHR43227">
    <property type="entry name" value="BLL4140 PROTEIN"/>
    <property type="match status" value="1"/>
</dbReference>
<dbReference type="InterPro" id="IPR035906">
    <property type="entry name" value="MetI-like_sf"/>
</dbReference>
<protein>
    <submittedName>
        <fullName evidence="9">ABC transporter permease subunit</fullName>
    </submittedName>
</protein>
<evidence type="ECO:0000256" key="1">
    <source>
        <dbReference type="ARBA" id="ARBA00004651"/>
    </source>
</evidence>
<gene>
    <name evidence="9" type="ORF">GON05_17045</name>
</gene>
<evidence type="ECO:0000256" key="2">
    <source>
        <dbReference type="ARBA" id="ARBA00022448"/>
    </source>
</evidence>
<dbReference type="Gene3D" id="1.10.3720.10">
    <property type="entry name" value="MetI-like"/>
    <property type="match status" value="1"/>
</dbReference>
<accession>A0ABW9U8J3</accession>
<feature type="transmembrane region" description="Helical" evidence="7">
    <location>
        <begin position="182"/>
        <end position="208"/>
    </location>
</feature>
<name>A0ABW9U8J3_9BACL</name>
<evidence type="ECO:0000259" key="8">
    <source>
        <dbReference type="PROSITE" id="PS50928"/>
    </source>
</evidence>
<sequence>MSTKPLLDSRTAITVKTKSNVFPGLGILKDIQKNKLLYVMLLPIILFFGVFHYIPMYGAIIAFKDFSPRLGILGSPWAGLEHFRTFFEGIYFWRTLKNTILISLYDLIFGFPAPIILALLLNEIKKTFFKRSIQTITYMPHFVSLVVVCGMIKEFTASSGLVNDVIAFLGGERLSLLLEAQFFRTIYVSSGVWQHIGWGTIIYLAALAGIDTEQYEAAKIDGAGRWKQMFHITLPGIMPTIVILLILEMGRMMNVGTEKIILLYNPTVYDTADVISSYVYRMGLQEFNYSFSSAVGLFNSAINFTLVIGSNWLSRKLNNTSLW</sequence>
<proteinExistence type="inferred from homology"/>
<evidence type="ECO:0000256" key="3">
    <source>
        <dbReference type="ARBA" id="ARBA00022475"/>
    </source>
</evidence>
<dbReference type="CDD" id="cd06261">
    <property type="entry name" value="TM_PBP2"/>
    <property type="match status" value="1"/>
</dbReference>
<keyword evidence="10" id="KW-1185">Reference proteome</keyword>
<keyword evidence="6 7" id="KW-0472">Membrane</keyword>
<dbReference type="PROSITE" id="PS50928">
    <property type="entry name" value="ABC_TM1"/>
    <property type="match status" value="1"/>
</dbReference>
<evidence type="ECO:0000256" key="7">
    <source>
        <dbReference type="RuleBase" id="RU363032"/>
    </source>
</evidence>